<organism evidence="1 2">
    <name type="scientific">Setaria digitata</name>
    <dbReference type="NCBI Taxonomy" id="48799"/>
    <lineage>
        <taxon>Eukaryota</taxon>
        <taxon>Metazoa</taxon>
        <taxon>Ecdysozoa</taxon>
        <taxon>Nematoda</taxon>
        <taxon>Chromadorea</taxon>
        <taxon>Rhabditida</taxon>
        <taxon>Spirurina</taxon>
        <taxon>Spiruromorpha</taxon>
        <taxon>Filarioidea</taxon>
        <taxon>Setariidae</taxon>
        <taxon>Setaria</taxon>
    </lineage>
</organism>
<dbReference type="WBParaSite" id="sdigi.contig4.g539.t1">
    <property type="protein sequence ID" value="sdigi.contig4.g539.t1"/>
    <property type="gene ID" value="sdigi.contig4.g539"/>
</dbReference>
<accession>A0A915PZW8</accession>
<evidence type="ECO:0000313" key="2">
    <source>
        <dbReference type="WBParaSite" id="sdigi.contig4.g539.t1"/>
    </source>
</evidence>
<reference evidence="2" key="1">
    <citation type="submission" date="2022-11" db="UniProtKB">
        <authorList>
            <consortium name="WormBaseParasite"/>
        </authorList>
    </citation>
    <scope>IDENTIFICATION</scope>
</reference>
<keyword evidence="1" id="KW-1185">Reference proteome</keyword>
<sequence length="60" mass="6661">MNEPKKWMQETPSKKMWKLQCALCNLYFCSTPKSFTDATTEAITGKAQRSAEAAVSEGVS</sequence>
<proteinExistence type="predicted"/>
<protein>
    <submittedName>
        <fullName evidence="2">Uncharacterized protein</fullName>
    </submittedName>
</protein>
<evidence type="ECO:0000313" key="1">
    <source>
        <dbReference type="Proteomes" id="UP000887581"/>
    </source>
</evidence>
<dbReference type="AlphaFoldDB" id="A0A915PZW8"/>
<name>A0A915PZW8_9BILA</name>
<dbReference type="Proteomes" id="UP000887581">
    <property type="component" value="Unplaced"/>
</dbReference>